<dbReference type="AlphaFoldDB" id="A0A916UMC2"/>
<dbReference type="SUPFAM" id="SSF53254">
    <property type="entry name" value="Phosphoglycerate mutase-like"/>
    <property type="match status" value="1"/>
</dbReference>
<dbReference type="Proteomes" id="UP000637002">
    <property type="component" value="Unassembled WGS sequence"/>
</dbReference>
<evidence type="ECO:0000313" key="1">
    <source>
        <dbReference type="EMBL" id="GGC78492.1"/>
    </source>
</evidence>
<dbReference type="InterPro" id="IPR050275">
    <property type="entry name" value="PGM_Phosphatase"/>
</dbReference>
<evidence type="ECO:0000313" key="2">
    <source>
        <dbReference type="Proteomes" id="UP000637002"/>
    </source>
</evidence>
<dbReference type="GO" id="GO:0005737">
    <property type="term" value="C:cytoplasm"/>
    <property type="evidence" value="ECO:0007669"/>
    <property type="project" value="TreeGrafter"/>
</dbReference>
<reference evidence="1" key="2">
    <citation type="submission" date="2020-09" db="EMBL/GenBank/DDBJ databases">
        <authorList>
            <person name="Sun Q."/>
            <person name="Zhou Y."/>
        </authorList>
    </citation>
    <scope>NUCLEOTIDE SEQUENCE</scope>
    <source>
        <strain evidence="1">CGMCC 1.12919</strain>
    </source>
</reference>
<dbReference type="PIRSF" id="PIRSF000709">
    <property type="entry name" value="6PFK_2-Ptase"/>
    <property type="match status" value="1"/>
</dbReference>
<comment type="caution">
    <text evidence="1">The sequence shown here is derived from an EMBL/GenBank/DDBJ whole genome shotgun (WGS) entry which is preliminary data.</text>
</comment>
<sequence length="165" mass="18332">MQAGRLASRLRGEAISAIHTSPQPRTCQTAAAIAAAAGLADPRIVPELDEVDFGSWSGRTFDDLDRDVAFRRWNEVRSFSRTPAGESMHDVQSRILRHMEAAAHELGDRTITLVSHADVIKAVVIYQLGLSIDAWQRFEVEPASITRIEVTGWAWKLLGLNEVVW</sequence>
<dbReference type="PANTHER" id="PTHR48100">
    <property type="entry name" value="BROAD-SPECIFICITY PHOSPHATASE YOR283W-RELATED"/>
    <property type="match status" value="1"/>
</dbReference>
<dbReference type="InterPro" id="IPR029033">
    <property type="entry name" value="His_PPase_superfam"/>
</dbReference>
<accession>A0A916UMC2</accession>
<dbReference type="PANTHER" id="PTHR48100:SF59">
    <property type="entry name" value="ADENOSYLCOBALAMIN_ALPHA-RIBAZOLE PHOSPHATASE"/>
    <property type="match status" value="1"/>
</dbReference>
<name>A0A916UMC2_9HYPH</name>
<gene>
    <name evidence="1" type="ORF">GCM10010994_40860</name>
</gene>
<dbReference type="Pfam" id="PF00300">
    <property type="entry name" value="His_Phos_1"/>
    <property type="match status" value="1"/>
</dbReference>
<protein>
    <submittedName>
        <fullName evidence="1">Phosphoglycerate mutase</fullName>
    </submittedName>
</protein>
<reference evidence="1" key="1">
    <citation type="journal article" date="2014" name="Int. J. Syst. Evol. Microbiol.">
        <title>Complete genome sequence of Corynebacterium casei LMG S-19264T (=DSM 44701T), isolated from a smear-ripened cheese.</title>
        <authorList>
            <consortium name="US DOE Joint Genome Institute (JGI-PGF)"/>
            <person name="Walter F."/>
            <person name="Albersmeier A."/>
            <person name="Kalinowski J."/>
            <person name="Ruckert C."/>
        </authorList>
    </citation>
    <scope>NUCLEOTIDE SEQUENCE</scope>
    <source>
        <strain evidence="1">CGMCC 1.12919</strain>
    </source>
</reference>
<proteinExistence type="predicted"/>
<dbReference type="Gene3D" id="3.40.50.1240">
    <property type="entry name" value="Phosphoglycerate mutase-like"/>
    <property type="match status" value="1"/>
</dbReference>
<dbReference type="InterPro" id="IPR013078">
    <property type="entry name" value="His_Pase_superF_clade-1"/>
</dbReference>
<dbReference type="GO" id="GO:0016791">
    <property type="term" value="F:phosphatase activity"/>
    <property type="evidence" value="ECO:0007669"/>
    <property type="project" value="TreeGrafter"/>
</dbReference>
<organism evidence="1 2">
    <name type="scientific">Chelatococcus reniformis</name>
    <dbReference type="NCBI Taxonomy" id="1494448"/>
    <lineage>
        <taxon>Bacteria</taxon>
        <taxon>Pseudomonadati</taxon>
        <taxon>Pseudomonadota</taxon>
        <taxon>Alphaproteobacteria</taxon>
        <taxon>Hyphomicrobiales</taxon>
        <taxon>Chelatococcaceae</taxon>
        <taxon>Chelatococcus</taxon>
    </lineage>
</organism>
<keyword evidence="2" id="KW-1185">Reference proteome</keyword>
<dbReference type="CDD" id="cd07067">
    <property type="entry name" value="HP_PGM_like"/>
    <property type="match status" value="1"/>
</dbReference>
<dbReference type="EMBL" id="BMGG01000007">
    <property type="protein sequence ID" value="GGC78492.1"/>
    <property type="molecule type" value="Genomic_DNA"/>
</dbReference>